<dbReference type="SMART" id="SM00116">
    <property type="entry name" value="CBS"/>
    <property type="match status" value="2"/>
</dbReference>
<dbReference type="InterPro" id="IPR000644">
    <property type="entry name" value="CBS_dom"/>
</dbReference>
<keyword evidence="5 9" id="KW-0460">Magnesium</keyword>
<dbReference type="Pfam" id="PF01769">
    <property type="entry name" value="MgtE"/>
    <property type="match status" value="1"/>
</dbReference>
<dbReference type="InterPro" id="IPR006668">
    <property type="entry name" value="Mg_transptr_MgtE_intracell_dom"/>
</dbReference>
<dbReference type="CDD" id="cd04606">
    <property type="entry name" value="CBS_pair_Mg_transporter"/>
    <property type="match status" value="1"/>
</dbReference>
<evidence type="ECO:0000256" key="5">
    <source>
        <dbReference type="ARBA" id="ARBA00022842"/>
    </source>
</evidence>
<feature type="transmembrane region" description="Helical" evidence="9">
    <location>
        <begin position="305"/>
        <end position="324"/>
    </location>
</feature>
<evidence type="ECO:0000256" key="4">
    <source>
        <dbReference type="ARBA" id="ARBA00022692"/>
    </source>
</evidence>
<feature type="transmembrane region" description="Helical" evidence="9">
    <location>
        <begin position="282"/>
        <end position="299"/>
    </location>
</feature>
<evidence type="ECO:0000256" key="1">
    <source>
        <dbReference type="ARBA" id="ARBA00004141"/>
    </source>
</evidence>
<keyword evidence="8" id="KW-0129">CBS domain</keyword>
<organism evidence="11 12">
    <name type="scientific">Antricoccus suffuscus</name>
    <dbReference type="NCBI Taxonomy" id="1629062"/>
    <lineage>
        <taxon>Bacteria</taxon>
        <taxon>Bacillati</taxon>
        <taxon>Actinomycetota</taxon>
        <taxon>Actinomycetes</taxon>
        <taxon>Geodermatophilales</taxon>
        <taxon>Antricoccaceae</taxon>
        <taxon>Antricoccus</taxon>
    </lineage>
</organism>
<reference evidence="11 12" key="1">
    <citation type="submission" date="2018-03" db="EMBL/GenBank/DDBJ databases">
        <title>Genomic Encyclopedia of Archaeal and Bacterial Type Strains, Phase II (KMG-II): from individual species to whole genera.</title>
        <authorList>
            <person name="Goeker M."/>
        </authorList>
    </citation>
    <scope>NUCLEOTIDE SEQUENCE [LARGE SCALE GENOMIC DNA]</scope>
    <source>
        <strain evidence="11 12">DSM 100065</strain>
    </source>
</reference>
<accession>A0A2T1A3M2</accession>
<feature type="transmembrane region" description="Helical" evidence="9">
    <location>
        <begin position="420"/>
        <end position="443"/>
    </location>
</feature>
<dbReference type="GO" id="GO:0005886">
    <property type="term" value="C:plasma membrane"/>
    <property type="evidence" value="ECO:0007669"/>
    <property type="project" value="UniProtKB-SubCell"/>
</dbReference>
<dbReference type="SUPFAM" id="SSF158791">
    <property type="entry name" value="MgtE N-terminal domain-like"/>
    <property type="match status" value="1"/>
</dbReference>
<dbReference type="NCBIfam" id="TIGR00400">
    <property type="entry name" value="mgtE"/>
    <property type="match status" value="1"/>
</dbReference>
<evidence type="ECO:0000313" key="11">
    <source>
        <dbReference type="EMBL" id="PRZ43134.1"/>
    </source>
</evidence>
<sequence length="449" mass="48044">MTIVEFDTIERLLRDEDLAGVTSVLSTMSVAEILAAMRRLRSNRQALLYRLLDKDVAMAVFERLAPAVQTELVAGLRDEELVSLVEDLDPDDRVLLFDELPAQVADRLLHGLSPQERRLTTPMLGYPQGSTGRRMSPEYVRVKPTMTVAETLDRVRRVGSDVETVYTLMVTDEVRHLVGVVALDDVVLASESTPIGEIYRETASVTAISNAEDAARLCADLRAIALPVVDSEQRLIGILSIDDALTILEDAESEDAARAGGAEPLRRPYLSTPIHRLVRARTVWLLVLAVSAMLTVGVLERFEATLGEAVVLALFIPLLTGIGGNTGSQAASTLTRALAVADVRPADIGRVVMREAQVGLTMGAVLGALGWCIATPIYGVDIGNIIALTLLSVCTIAAVVGGAMPLLAKTLRVDPAVFSTPFISTFCDATGLLIYFTIASAILGLGSGS</sequence>
<dbReference type="Pfam" id="PF03448">
    <property type="entry name" value="MgtE_N"/>
    <property type="match status" value="1"/>
</dbReference>
<feature type="transmembrane region" description="Helical" evidence="9">
    <location>
        <begin position="358"/>
        <end position="379"/>
    </location>
</feature>
<gene>
    <name evidence="11" type="ORF">CLV47_103191</name>
</gene>
<evidence type="ECO:0000256" key="8">
    <source>
        <dbReference type="PROSITE-ProRule" id="PRU00703"/>
    </source>
</evidence>
<dbReference type="PANTHER" id="PTHR43773:SF1">
    <property type="entry name" value="MAGNESIUM TRANSPORTER MGTE"/>
    <property type="match status" value="1"/>
</dbReference>
<dbReference type="Proteomes" id="UP000237752">
    <property type="component" value="Unassembled WGS sequence"/>
</dbReference>
<dbReference type="RefSeq" id="WP_106348099.1">
    <property type="nucleotide sequence ID" value="NZ_PVUE01000003.1"/>
</dbReference>
<dbReference type="SUPFAM" id="SSF54631">
    <property type="entry name" value="CBS-domain pair"/>
    <property type="match status" value="1"/>
</dbReference>
<dbReference type="EMBL" id="PVUE01000003">
    <property type="protein sequence ID" value="PRZ43134.1"/>
    <property type="molecule type" value="Genomic_DNA"/>
</dbReference>
<dbReference type="OrthoDB" id="9790355at2"/>
<keyword evidence="7 9" id="KW-0472">Membrane</keyword>
<feature type="transmembrane region" description="Helical" evidence="9">
    <location>
        <begin position="385"/>
        <end position="408"/>
    </location>
</feature>
<evidence type="ECO:0000259" key="10">
    <source>
        <dbReference type="PROSITE" id="PS51371"/>
    </source>
</evidence>
<dbReference type="InterPro" id="IPR036739">
    <property type="entry name" value="SLC41_membr_dom_sf"/>
</dbReference>
<keyword evidence="12" id="KW-1185">Reference proteome</keyword>
<keyword evidence="4 9" id="KW-0812">Transmembrane</keyword>
<keyword evidence="9" id="KW-0479">Metal-binding</keyword>
<comment type="subunit">
    <text evidence="9">Homodimer.</text>
</comment>
<evidence type="ECO:0000313" key="12">
    <source>
        <dbReference type="Proteomes" id="UP000237752"/>
    </source>
</evidence>
<evidence type="ECO:0000256" key="7">
    <source>
        <dbReference type="ARBA" id="ARBA00023136"/>
    </source>
</evidence>
<evidence type="ECO:0000256" key="2">
    <source>
        <dbReference type="ARBA" id="ARBA00009749"/>
    </source>
</evidence>
<dbReference type="InterPro" id="IPR046342">
    <property type="entry name" value="CBS_dom_sf"/>
</dbReference>
<keyword evidence="6 9" id="KW-1133">Transmembrane helix</keyword>
<keyword evidence="9" id="KW-1003">Cell membrane</keyword>
<proteinExistence type="inferred from homology"/>
<dbReference type="PROSITE" id="PS51371">
    <property type="entry name" value="CBS"/>
    <property type="match status" value="1"/>
</dbReference>
<dbReference type="Gene3D" id="1.10.357.20">
    <property type="entry name" value="SLC41 divalent cation transporters, integral membrane domain"/>
    <property type="match status" value="1"/>
</dbReference>
<dbReference type="AlphaFoldDB" id="A0A2T1A3M2"/>
<evidence type="ECO:0000256" key="6">
    <source>
        <dbReference type="ARBA" id="ARBA00022989"/>
    </source>
</evidence>
<keyword evidence="3 9" id="KW-0813">Transport</keyword>
<dbReference type="SMART" id="SM00924">
    <property type="entry name" value="MgtE_N"/>
    <property type="match status" value="1"/>
</dbReference>
<protein>
    <recommendedName>
        <fullName evidence="9">Magnesium transporter MgtE</fullName>
    </recommendedName>
</protein>
<dbReference type="GO" id="GO:0046872">
    <property type="term" value="F:metal ion binding"/>
    <property type="evidence" value="ECO:0007669"/>
    <property type="project" value="UniProtKB-KW"/>
</dbReference>
<dbReference type="InterPro" id="IPR038076">
    <property type="entry name" value="MgtE_N_sf"/>
</dbReference>
<dbReference type="PANTHER" id="PTHR43773">
    <property type="entry name" value="MAGNESIUM TRANSPORTER MGTE"/>
    <property type="match status" value="1"/>
</dbReference>
<dbReference type="Pfam" id="PF00571">
    <property type="entry name" value="CBS"/>
    <property type="match status" value="1"/>
</dbReference>
<dbReference type="Gene3D" id="1.25.60.10">
    <property type="entry name" value="MgtE N-terminal domain-like"/>
    <property type="match status" value="1"/>
</dbReference>
<dbReference type="InterPro" id="IPR006667">
    <property type="entry name" value="SLC41_membr_dom"/>
</dbReference>
<dbReference type="SUPFAM" id="SSF161093">
    <property type="entry name" value="MgtE membrane domain-like"/>
    <property type="match status" value="1"/>
</dbReference>
<evidence type="ECO:0000256" key="3">
    <source>
        <dbReference type="ARBA" id="ARBA00022448"/>
    </source>
</evidence>
<comment type="function">
    <text evidence="9">Acts as a magnesium transporter.</text>
</comment>
<comment type="caution">
    <text evidence="11">The sequence shown here is derived from an EMBL/GenBank/DDBJ whole genome shotgun (WGS) entry which is preliminary data.</text>
</comment>
<dbReference type="InterPro" id="IPR006669">
    <property type="entry name" value="MgtE_transporter"/>
</dbReference>
<evidence type="ECO:0000256" key="9">
    <source>
        <dbReference type="RuleBase" id="RU362011"/>
    </source>
</evidence>
<comment type="similarity">
    <text evidence="2 9">Belongs to the SLC41A transporter family.</text>
</comment>
<dbReference type="GO" id="GO:0015095">
    <property type="term" value="F:magnesium ion transmembrane transporter activity"/>
    <property type="evidence" value="ECO:0007669"/>
    <property type="project" value="UniProtKB-UniRule"/>
</dbReference>
<comment type="subcellular location">
    <subcellularLocation>
        <location evidence="9">Cell membrane</location>
        <topology evidence="9">Multi-pass membrane protein</topology>
    </subcellularLocation>
    <subcellularLocation>
        <location evidence="1">Membrane</location>
        <topology evidence="1">Multi-pass membrane protein</topology>
    </subcellularLocation>
</comment>
<dbReference type="Gene3D" id="3.10.580.10">
    <property type="entry name" value="CBS-domain"/>
    <property type="match status" value="1"/>
</dbReference>
<name>A0A2T1A3M2_9ACTN</name>
<feature type="domain" description="CBS" evidence="10">
    <location>
        <begin position="135"/>
        <end position="198"/>
    </location>
</feature>